<proteinExistence type="predicted"/>
<dbReference type="AlphaFoldDB" id="K8X741"/>
<dbReference type="Proteomes" id="UP000005951">
    <property type="component" value="Unassembled WGS sequence"/>
</dbReference>
<protein>
    <submittedName>
        <fullName evidence="1">Uncharacterized protein</fullName>
    </submittedName>
</protein>
<organism evidence="1 2">
    <name type="scientific">Rhodococcus opacus M213</name>
    <dbReference type="NCBI Taxonomy" id="1129896"/>
    <lineage>
        <taxon>Bacteria</taxon>
        <taxon>Bacillati</taxon>
        <taxon>Actinomycetota</taxon>
        <taxon>Actinomycetes</taxon>
        <taxon>Mycobacteriales</taxon>
        <taxon>Nocardiaceae</taxon>
        <taxon>Rhodococcus</taxon>
    </lineage>
</organism>
<evidence type="ECO:0000313" key="2">
    <source>
        <dbReference type="Proteomes" id="UP000005951"/>
    </source>
</evidence>
<reference evidence="1 2" key="1">
    <citation type="journal article" date="2013" name="Genome Announc.">
        <title>Draft Genome Sequence of Rhodococcus opacus Strain M213 Shows a Diverse Catabolic Potential.</title>
        <authorList>
            <person name="Pathak A."/>
            <person name="Green S.J."/>
            <person name="Ogram A."/>
            <person name="Chauhan A."/>
        </authorList>
    </citation>
    <scope>NUCLEOTIDE SEQUENCE [LARGE SCALE GENOMIC DNA]</scope>
    <source>
        <strain evidence="1 2">M213</strain>
    </source>
</reference>
<evidence type="ECO:0000313" key="1">
    <source>
        <dbReference type="EMBL" id="EKT76596.1"/>
    </source>
</evidence>
<name>K8X741_RHOOP</name>
<dbReference type="EMBL" id="AJYC02000229">
    <property type="protein sequence ID" value="EKT76596.1"/>
    <property type="molecule type" value="Genomic_DNA"/>
</dbReference>
<comment type="caution">
    <text evidence="1">The sequence shown here is derived from an EMBL/GenBank/DDBJ whole genome shotgun (WGS) entry which is preliminary data.</text>
</comment>
<gene>
    <name evidence="1" type="ORF">WSS_A41935</name>
</gene>
<accession>K8X741</accession>
<sequence length="41" mass="4654">MGMLGSSTDAEDVLQETWQRWVKFDLGWYGRARGPAAVRDP</sequence>